<evidence type="ECO:0000313" key="2">
    <source>
        <dbReference type="Proteomes" id="UP000251485"/>
    </source>
</evidence>
<dbReference type="InterPro" id="IPR005814">
    <property type="entry name" value="Aminotrans_3"/>
</dbReference>
<dbReference type="InterPro" id="IPR015422">
    <property type="entry name" value="PyrdxlP-dep_Trfase_small"/>
</dbReference>
<dbReference type="SUPFAM" id="SSF53383">
    <property type="entry name" value="PLP-dependent transferases"/>
    <property type="match status" value="1"/>
</dbReference>
<dbReference type="AlphaFoldDB" id="A0A2X2C5U9"/>
<name>A0A2X2C5U9_PROMI</name>
<dbReference type="InterPro" id="IPR015424">
    <property type="entry name" value="PyrdxlP-dep_Trfase"/>
</dbReference>
<dbReference type="GO" id="GO:0030170">
    <property type="term" value="F:pyridoxal phosphate binding"/>
    <property type="evidence" value="ECO:0007669"/>
    <property type="project" value="InterPro"/>
</dbReference>
<dbReference type="EC" id="2.6.1.62" evidence="1"/>
<organism evidence="1 2">
    <name type="scientific">Proteus mirabilis</name>
    <dbReference type="NCBI Taxonomy" id="584"/>
    <lineage>
        <taxon>Bacteria</taxon>
        <taxon>Pseudomonadati</taxon>
        <taxon>Pseudomonadota</taxon>
        <taxon>Gammaproteobacteria</taxon>
        <taxon>Enterobacterales</taxon>
        <taxon>Morganellaceae</taxon>
        <taxon>Proteus</taxon>
    </lineage>
</organism>
<keyword evidence="1" id="KW-0032">Aminotransferase</keyword>
<dbReference type="EMBL" id="UAUE01000031">
    <property type="protein sequence ID" value="SPZ02583.1"/>
    <property type="molecule type" value="Genomic_DNA"/>
</dbReference>
<keyword evidence="1" id="KW-0808">Transferase</keyword>
<accession>A0A2X2C5U9</accession>
<gene>
    <name evidence="1" type="primary">bioA_2</name>
    <name evidence="1" type="ORF">NCTC10975_04553</name>
</gene>
<protein>
    <submittedName>
        <fullName evidence="1">Adenosylmethionine-8-amino-7-oxononanoate aminotransferase</fullName>
        <ecNumber evidence="1">2.6.1.62</ecNumber>
    </submittedName>
</protein>
<proteinExistence type="predicted"/>
<sequence length="109" mass="12290">MTPDDIAFDLRHIWHPYTSMSNPLPAYPIVSAKGVELTLANGKQLIDGMSSWWAAIHGYNHPELNTAGNRPTSSNVPRDVWRYHPSPSGCPMSKTIGYHSRPTRVYFPR</sequence>
<dbReference type="Pfam" id="PF00202">
    <property type="entry name" value="Aminotran_3"/>
    <property type="match status" value="1"/>
</dbReference>
<dbReference type="GO" id="GO:0004015">
    <property type="term" value="F:adenosylmethionine-8-amino-7-oxononanoate transaminase activity"/>
    <property type="evidence" value="ECO:0007669"/>
    <property type="project" value="UniProtKB-EC"/>
</dbReference>
<reference evidence="1 2" key="1">
    <citation type="submission" date="2018-06" db="EMBL/GenBank/DDBJ databases">
        <authorList>
            <consortium name="Pathogen Informatics"/>
            <person name="Doyle S."/>
        </authorList>
    </citation>
    <scope>NUCLEOTIDE SEQUENCE [LARGE SCALE GENOMIC DNA]</scope>
    <source>
        <strain evidence="1 2">NCTC10975</strain>
    </source>
</reference>
<evidence type="ECO:0000313" key="1">
    <source>
        <dbReference type="EMBL" id="SPZ02583.1"/>
    </source>
</evidence>
<dbReference type="Gene3D" id="3.90.1150.10">
    <property type="entry name" value="Aspartate Aminotransferase, domain 1"/>
    <property type="match status" value="1"/>
</dbReference>
<dbReference type="Proteomes" id="UP000251485">
    <property type="component" value="Unassembled WGS sequence"/>
</dbReference>